<dbReference type="SMART" id="SM00369">
    <property type="entry name" value="LRR_TYP"/>
    <property type="match status" value="3"/>
</dbReference>
<evidence type="ECO:0000256" key="3">
    <source>
        <dbReference type="ARBA" id="ARBA00022614"/>
    </source>
</evidence>
<feature type="chain" id="PRO_5035172009" evidence="11">
    <location>
        <begin position="20"/>
        <end position="209"/>
    </location>
</feature>
<dbReference type="InterPro" id="IPR001611">
    <property type="entry name" value="Leu-rich_rpt"/>
</dbReference>
<protein>
    <submittedName>
        <fullName evidence="12">SLIT1 protein</fullName>
    </submittedName>
</protein>
<evidence type="ECO:0000256" key="2">
    <source>
        <dbReference type="ARBA" id="ARBA00005670"/>
    </source>
</evidence>
<gene>
    <name evidence="12" type="primary">Slit1</name>
    <name evidence="12" type="ORF">GTO95_0000426</name>
</gene>
<dbReference type="AlphaFoldDB" id="A0A8J7NZT4"/>
<evidence type="ECO:0000313" key="13">
    <source>
        <dbReference type="Proteomes" id="UP000736164"/>
    </source>
</evidence>
<evidence type="ECO:0000256" key="7">
    <source>
        <dbReference type="ARBA" id="ARBA00022989"/>
    </source>
</evidence>
<keyword evidence="4" id="KW-0812">Transmembrane</keyword>
<keyword evidence="9" id="KW-0325">Glycoprotein</keyword>
<evidence type="ECO:0000256" key="4">
    <source>
        <dbReference type="ARBA" id="ARBA00022692"/>
    </source>
</evidence>
<evidence type="ECO:0000256" key="9">
    <source>
        <dbReference type="ARBA" id="ARBA00023180"/>
    </source>
</evidence>
<dbReference type="GO" id="GO:0007155">
    <property type="term" value="P:cell adhesion"/>
    <property type="evidence" value="ECO:0007669"/>
    <property type="project" value="UniProtKB-KW"/>
</dbReference>
<evidence type="ECO:0000256" key="8">
    <source>
        <dbReference type="ARBA" id="ARBA00023136"/>
    </source>
</evidence>
<evidence type="ECO:0000256" key="10">
    <source>
        <dbReference type="ARBA" id="ARBA00023319"/>
    </source>
</evidence>
<dbReference type="PANTHER" id="PTHR24368">
    <property type="entry name" value="AMPHOTERIN-INDUCED PROTEIN"/>
    <property type="match status" value="1"/>
</dbReference>
<keyword evidence="6" id="KW-0130">Cell adhesion</keyword>
<accession>A0A8J7NZT4</accession>
<feature type="non-terminal residue" evidence="12">
    <location>
        <position position="209"/>
    </location>
</feature>
<keyword evidence="5" id="KW-0677">Repeat</keyword>
<dbReference type="Gene3D" id="3.80.10.10">
    <property type="entry name" value="Ribonuclease Inhibitor"/>
    <property type="match status" value="1"/>
</dbReference>
<comment type="similarity">
    <text evidence="2">Belongs to the immunoglobulin superfamily. AMIGO family.</text>
</comment>
<proteinExistence type="inferred from homology"/>
<comment type="subcellular location">
    <subcellularLocation>
        <location evidence="1">Membrane</location>
        <topology evidence="1">Single-pass type I membrane protein</topology>
    </subcellularLocation>
</comment>
<sequence length="209" mass="22919">GTAVLWGFLVLWVAPVVEGEEACECPKATILQTFPSAVSSGACCLNYSGSSFGSVKWSLFSQLQALKILDLSSCNITEIRDVAASDGLLLRELFLNHNRITLLPEHFLANASNLRAVHLEDNRLDRLPDHFLQASDDLEELHLDFIRPSALALGLLKPSLQKLELGNNSLDCTCALIETLQGYNKPQGVNVTDWSRVLENLTCASPENL</sequence>
<evidence type="ECO:0000256" key="1">
    <source>
        <dbReference type="ARBA" id="ARBA00004479"/>
    </source>
</evidence>
<evidence type="ECO:0000313" key="12">
    <source>
        <dbReference type="EMBL" id="MBN3322640.1"/>
    </source>
</evidence>
<keyword evidence="13" id="KW-1185">Reference proteome</keyword>
<keyword evidence="8" id="KW-0472">Membrane</keyword>
<evidence type="ECO:0000256" key="6">
    <source>
        <dbReference type="ARBA" id="ARBA00022889"/>
    </source>
</evidence>
<dbReference type="InterPro" id="IPR003591">
    <property type="entry name" value="Leu-rich_rpt_typical-subtyp"/>
</dbReference>
<dbReference type="InterPro" id="IPR032675">
    <property type="entry name" value="LRR_dom_sf"/>
</dbReference>
<feature type="signal peptide" evidence="11">
    <location>
        <begin position="1"/>
        <end position="19"/>
    </location>
</feature>
<organism evidence="12 13">
    <name type="scientific">Atractosteus spatula</name>
    <name type="common">Alligator gar</name>
    <name type="synonym">Lepisosteus spatula</name>
    <dbReference type="NCBI Taxonomy" id="7917"/>
    <lineage>
        <taxon>Eukaryota</taxon>
        <taxon>Metazoa</taxon>
        <taxon>Chordata</taxon>
        <taxon>Craniata</taxon>
        <taxon>Vertebrata</taxon>
        <taxon>Euteleostomi</taxon>
        <taxon>Actinopterygii</taxon>
        <taxon>Neopterygii</taxon>
        <taxon>Holostei</taxon>
        <taxon>Semionotiformes</taxon>
        <taxon>Lepisosteidae</taxon>
        <taxon>Atractosteus</taxon>
    </lineage>
</organism>
<evidence type="ECO:0000256" key="5">
    <source>
        <dbReference type="ARBA" id="ARBA00022737"/>
    </source>
</evidence>
<keyword evidence="7" id="KW-1133">Transmembrane helix</keyword>
<dbReference type="GO" id="GO:0016020">
    <property type="term" value="C:membrane"/>
    <property type="evidence" value="ECO:0007669"/>
    <property type="project" value="UniProtKB-SubCell"/>
</dbReference>
<evidence type="ECO:0000256" key="11">
    <source>
        <dbReference type="SAM" id="SignalP"/>
    </source>
</evidence>
<dbReference type="Pfam" id="PF13855">
    <property type="entry name" value="LRR_8"/>
    <property type="match status" value="1"/>
</dbReference>
<dbReference type="SUPFAM" id="SSF52058">
    <property type="entry name" value="L domain-like"/>
    <property type="match status" value="1"/>
</dbReference>
<dbReference type="PANTHER" id="PTHR24368:SF210">
    <property type="entry name" value="SURFACE ANTIGEN BSPA-LIKE"/>
    <property type="match status" value="1"/>
</dbReference>
<name>A0A8J7NZT4_ATRSP</name>
<feature type="non-terminal residue" evidence="12">
    <location>
        <position position="1"/>
    </location>
</feature>
<dbReference type="Proteomes" id="UP000736164">
    <property type="component" value="Unassembled WGS sequence"/>
</dbReference>
<keyword evidence="3" id="KW-0433">Leucine-rich repeat</keyword>
<keyword evidence="10" id="KW-0393">Immunoglobulin domain</keyword>
<reference evidence="12" key="1">
    <citation type="journal article" date="2021" name="Cell">
        <title>Tracing the genetic footprints of vertebrate landing in non-teleost ray-finned fishes.</title>
        <authorList>
            <person name="Bi X."/>
            <person name="Wang K."/>
            <person name="Yang L."/>
            <person name="Pan H."/>
            <person name="Jiang H."/>
            <person name="Wei Q."/>
            <person name="Fang M."/>
            <person name="Yu H."/>
            <person name="Zhu C."/>
            <person name="Cai Y."/>
            <person name="He Y."/>
            <person name="Gan X."/>
            <person name="Zeng H."/>
            <person name="Yu D."/>
            <person name="Zhu Y."/>
            <person name="Jiang H."/>
            <person name="Qiu Q."/>
            <person name="Yang H."/>
            <person name="Zhang Y.E."/>
            <person name="Wang W."/>
            <person name="Zhu M."/>
            <person name="He S."/>
            <person name="Zhang G."/>
        </authorList>
    </citation>
    <scope>NUCLEOTIDE SEQUENCE</scope>
    <source>
        <strain evidence="12">Allg_001</strain>
    </source>
</reference>
<comment type="caution">
    <text evidence="12">The sequence shown here is derived from an EMBL/GenBank/DDBJ whole genome shotgun (WGS) entry which is preliminary data.</text>
</comment>
<dbReference type="InterPro" id="IPR031283">
    <property type="entry name" value="AMIGO"/>
</dbReference>
<keyword evidence="11" id="KW-0732">Signal</keyword>
<dbReference type="EMBL" id="JAAWVO010060611">
    <property type="protein sequence ID" value="MBN3322640.1"/>
    <property type="molecule type" value="Genomic_DNA"/>
</dbReference>